<organism evidence="2 3">
    <name type="scientific">Chrysochromulina tobinii</name>
    <dbReference type="NCBI Taxonomy" id="1460289"/>
    <lineage>
        <taxon>Eukaryota</taxon>
        <taxon>Haptista</taxon>
        <taxon>Haptophyta</taxon>
        <taxon>Prymnesiophyceae</taxon>
        <taxon>Prymnesiales</taxon>
        <taxon>Chrysochromulinaceae</taxon>
        <taxon>Chrysochromulina</taxon>
    </lineage>
</organism>
<keyword evidence="1" id="KW-1133">Transmembrane helix</keyword>
<dbReference type="EMBL" id="JWZX01002634">
    <property type="protein sequence ID" value="KOO28007.1"/>
    <property type="molecule type" value="Genomic_DNA"/>
</dbReference>
<reference evidence="3" key="1">
    <citation type="journal article" date="2015" name="PLoS Genet.">
        <title>Genome Sequence and Transcriptome Analyses of Chrysochromulina tobin: Metabolic Tools for Enhanced Algal Fitness in the Prominent Order Prymnesiales (Haptophyceae).</title>
        <authorList>
            <person name="Hovde B.T."/>
            <person name="Deodato C.R."/>
            <person name="Hunsperger H.M."/>
            <person name="Ryken S.A."/>
            <person name="Yost W."/>
            <person name="Jha R.K."/>
            <person name="Patterson J."/>
            <person name="Monnat R.J. Jr."/>
            <person name="Barlow S.B."/>
            <person name="Starkenburg S.R."/>
            <person name="Cattolico R.A."/>
        </authorList>
    </citation>
    <scope>NUCLEOTIDE SEQUENCE</scope>
    <source>
        <strain evidence="3">CCMP291</strain>
    </source>
</reference>
<evidence type="ECO:0000256" key="1">
    <source>
        <dbReference type="SAM" id="Phobius"/>
    </source>
</evidence>
<evidence type="ECO:0000313" key="2">
    <source>
        <dbReference type="EMBL" id="KOO28007.1"/>
    </source>
</evidence>
<protein>
    <submittedName>
        <fullName evidence="2">Uncharacterized protein</fullName>
    </submittedName>
</protein>
<dbReference type="Proteomes" id="UP000037460">
    <property type="component" value="Unassembled WGS sequence"/>
</dbReference>
<name>A0A0M0JNZ2_9EUKA</name>
<comment type="caution">
    <text evidence="2">The sequence shown here is derived from an EMBL/GenBank/DDBJ whole genome shotgun (WGS) entry which is preliminary data.</text>
</comment>
<keyword evidence="3" id="KW-1185">Reference proteome</keyword>
<feature type="transmembrane region" description="Helical" evidence="1">
    <location>
        <begin position="434"/>
        <end position="455"/>
    </location>
</feature>
<sequence length="507" mass="54568">MMATLTVHIVQANLQTQSSASLASTHKHRQLQATNATYPAIAGYLPRTDVVQHNRIDLDQRAMEAALNAFNWTSALSVYASGRHSQGSSGLRTLRSFSTRAQALMYSSCPGCPYRHYSMFYTYYGDFDYADKWVSAALAGTNMNFASGRFGPNDFSTLGNLARLEAVQKGTAYMNVWMYVIREFEDAIDDCHSCTGADCNEHSSTLNAGAVHAWDEGVAFYTGSLEGESVGGNRTGELVYRLAEMRCVNFGTCGPDGDSTVGTSKVNIELLALFEQGARKIERGECSAVRPIVTRIVSLMAVPLVQGALRYAYLVGMVPSSRTPRAAAEGSVFTAAVLPMVHYCSPGAAATISANMRNGLFDAGVYPNFLLVKAAFESTYACLGFTCDQVGALQNSSGSLLHADTAACITVTSSPPPPPPSNLWLKLSSDSTSIVIAVVVLIVLFFLASALFLMIRHRLERRKPQRASIEFTVFGGGVANNDEKAKGPGMPQMKVGPSKLDHIYGAV</sequence>
<evidence type="ECO:0000313" key="3">
    <source>
        <dbReference type="Proteomes" id="UP000037460"/>
    </source>
</evidence>
<dbReference type="InterPro" id="IPR011643">
    <property type="entry name" value="HCR1"/>
</dbReference>
<accession>A0A0M0JNZ2</accession>
<proteinExistence type="predicted"/>
<dbReference type="OrthoDB" id="436015at2759"/>
<dbReference type="Pfam" id="PF07692">
    <property type="entry name" value="Fea1"/>
    <property type="match status" value="1"/>
</dbReference>
<gene>
    <name evidence="2" type="ORF">Ctob_007633</name>
</gene>
<dbReference type="AlphaFoldDB" id="A0A0M0JNZ2"/>
<keyword evidence="1" id="KW-0472">Membrane</keyword>
<keyword evidence="1" id="KW-0812">Transmembrane</keyword>